<evidence type="ECO:0000256" key="4">
    <source>
        <dbReference type="ARBA" id="ARBA00005491"/>
    </source>
</evidence>
<evidence type="ECO:0000256" key="12">
    <source>
        <dbReference type="ARBA" id="ARBA00022895"/>
    </source>
</evidence>
<dbReference type="AlphaFoldDB" id="A0A9P6FRS6"/>
<evidence type="ECO:0000313" key="19">
    <source>
        <dbReference type="Proteomes" id="UP000780801"/>
    </source>
</evidence>
<dbReference type="CDD" id="cd14368">
    <property type="entry name" value="CUE_DEF1_like"/>
    <property type="match status" value="1"/>
</dbReference>
<feature type="compositionally biased region" description="Basic and acidic residues" evidence="16">
    <location>
        <begin position="16"/>
        <end position="28"/>
    </location>
</feature>
<keyword evidence="9" id="KW-0227">DNA damage</keyword>
<dbReference type="InterPro" id="IPR051833">
    <property type="entry name" value="TC-DDR_regulator"/>
</dbReference>
<dbReference type="PROSITE" id="PS51140">
    <property type="entry name" value="CUE"/>
    <property type="match status" value="1"/>
</dbReference>
<feature type="region of interest" description="Disordered" evidence="16">
    <location>
        <begin position="70"/>
        <end position="163"/>
    </location>
</feature>
<feature type="domain" description="CUE" evidence="17">
    <location>
        <begin position="30"/>
        <end position="73"/>
    </location>
</feature>
<evidence type="ECO:0000313" key="18">
    <source>
        <dbReference type="EMBL" id="KAF9580492.1"/>
    </source>
</evidence>
<keyword evidence="14" id="KW-0234">DNA repair</keyword>
<dbReference type="PANTHER" id="PTHR16308">
    <property type="entry name" value="UBIQUITIN ASSOCIATED PROTEIN 2-LIKE/LINGERER"/>
    <property type="match status" value="1"/>
</dbReference>
<comment type="caution">
    <text evidence="18">The sequence shown here is derived from an EMBL/GenBank/DDBJ whole genome shotgun (WGS) entry which is preliminary data.</text>
</comment>
<evidence type="ECO:0000256" key="15">
    <source>
        <dbReference type="ARBA" id="ARBA00023242"/>
    </source>
</evidence>
<keyword evidence="19" id="KW-1185">Reference proteome</keyword>
<comment type="similarity">
    <text evidence="4">Belongs to the DEF1 family.</text>
</comment>
<name>A0A9P6FRS6_9FUNG</name>
<organism evidence="18 19">
    <name type="scientific">Lunasporangiospora selenospora</name>
    <dbReference type="NCBI Taxonomy" id="979761"/>
    <lineage>
        <taxon>Eukaryota</taxon>
        <taxon>Fungi</taxon>
        <taxon>Fungi incertae sedis</taxon>
        <taxon>Mucoromycota</taxon>
        <taxon>Mortierellomycotina</taxon>
        <taxon>Mortierellomycetes</taxon>
        <taxon>Mortierellales</taxon>
        <taxon>Mortierellaceae</taxon>
        <taxon>Lunasporangiospora</taxon>
    </lineage>
</organism>
<keyword evidence="10" id="KW-0833">Ubl conjugation pathway</keyword>
<keyword evidence="6" id="KW-0158">Chromosome</keyword>
<gene>
    <name evidence="18" type="ORF">BGW38_002854</name>
</gene>
<dbReference type="EMBL" id="JAABOA010002032">
    <property type="protein sequence ID" value="KAF9580492.1"/>
    <property type="molecule type" value="Genomic_DNA"/>
</dbReference>
<feature type="compositionally biased region" description="Polar residues" evidence="16">
    <location>
        <begin position="1"/>
        <end position="14"/>
    </location>
</feature>
<accession>A0A9P6FRS6</accession>
<evidence type="ECO:0000256" key="3">
    <source>
        <dbReference type="ARBA" id="ARBA00004574"/>
    </source>
</evidence>
<evidence type="ECO:0000256" key="6">
    <source>
        <dbReference type="ARBA" id="ARBA00022454"/>
    </source>
</evidence>
<evidence type="ECO:0000256" key="7">
    <source>
        <dbReference type="ARBA" id="ARBA00022490"/>
    </source>
</evidence>
<dbReference type="InterPro" id="IPR003892">
    <property type="entry name" value="CUE"/>
</dbReference>
<evidence type="ECO:0000256" key="2">
    <source>
        <dbReference type="ARBA" id="ARBA00004496"/>
    </source>
</evidence>
<feature type="non-terminal residue" evidence="18">
    <location>
        <position position="163"/>
    </location>
</feature>
<evidence type="ECO:0000256" key="16">
    <source>
        <dbReference type="SAM" id="MobiDB-lite"/>
    </source>
</evidence>
<evidence type="ECO:0000256" key="9">
    <source>
        <dbReference type="ARBA" id="ARBA00022763"/>
    </source>
</evidence>
<evidence type="ECO:0000256" key="8">
    <source>
        <dbReference type="ARBA" id="ARBA00022553"/>
    </source>
</evidence>
<sequence>MATLHSLHTFTQRRSGGRDEPEDLRQLRREHQSSLATLKELFAEWTEEDLLYALQDAGGEVETTIIRISEGHATQWGEVKGKKKTPKPKSASEQQQFRSSSQRGGFTGRGRGDGTRGGRGGSTRGGARAQNGDRPARASKSESETAAIAEPTPSDAGAVEKTD</sequence>
<keyword evidence="11" id="KW-0832">Ubl conjugation</keyword>
<dbReference type="PANTHER" id="PTHR16308:SF13">
    <property type="entry name" value="PROTEIN LINGERER"/>
    <property type="match status" value="1"/>
</dbReference>
<feature type="compositionally biased region" description="Basic and acidic residues" evidence="16">
    <location>
        <begin position="134"/>
        <end position="143"/>
    </location>
</feature>
<reference evidence="18" key="1">
    <citation type="journal article" date="2020" name="Fungal Divers.">
        <title>Resolving the Mortierellaceae phylogeny through synthesis of multi-gene phylogenetics and phylogenomics.</title>
        <authorList>
            <person name="Vandepol N."/>
            <person name="Liber J."/>
            <person name="Desiro A."/>
            <person name="Na H."/>
            <person name="Kennedy M."/>
            <person name="Barry K."/>
            <person name="Grigoriev I.V."/>
            <person name="Miller A.N."/>
            <person name="O'Donnell K."/>
            <person name="Stajich J.E."/>
            <person name="Bonito G."/>
        </authorList>
    </citation>
    <scope>NUCLEOTIDE SEQUENCE</scope>
    <source>
        <strain evidence="18">KOD1015</strain>
    </source>
</reference>
<evidence type="ECO:0000256" key="10">
    <source>
        <dbReference type="ARBA" id="ARBA00022786"/>
    </source>
</evidence>
<feature type="region of interest" description="Disordered" evidence="16">
    <location>
        <begin position="1"/>
        <end position="28"/>
    </location>
</feature>
<dbReference type="InterPro" id="IPR041803">
    <property type="entry name" value="DEF1_CUE"/>
</dbReference>
<dbReference type="Pfam" id="PF02845">
    <property type="entry name" value="CUE"/>
    <property type="match status" value="1"/>
</dbReference>
<dbReference type="GO" id="GO:0003677">
    <property type="term" value="F:DNA binding"/>
    <property type="evidence" value="ECO:0007669"/>
    <property type="project" value="UniProtKB-KW"/>
</dbReference>
<evidence type="ECO:0000256" key="14">
    <source>
        <dbReference type="ARBA" id="ARBA00023204"/>
    </source>
</evidence>
<dbReference type="GO" id="GO:0005737">
    <property type="term" value="C:cytoplasm"/>
    <property type="evidence" value="ECO:0007669"/>
    <property type="project" value="UniProtKB-SubCell"/>
</dbReference>
<keyword evidence="15" id="KW-0539">Nucleus</keyword>
<keyword evidence="13" id="KW-0238">DNA-binding</keyword>
<feature type="compositionally biased region" description="Low complexity" evidence="16">
    <location>
        <begin position="88"/>
        <end position="104"/>
    </location>
</feature>
<evidence type="ECO:0000256" key="13">
    <source>
        <dbReference type="ARBA" id="ARBA00023125"/>
    </source>
</evidence>
<comment type="subcellular location">
    <subcellularLocation>
        <location evidence="3">Chromosome</location>
        <location evidence="3">Telomere</location>
    </subcellularLocation>
    <subcellularLocation>
        <location evidence="2">Cytoplasm</location>
    </subcellularLocation>
    <subcellularLocation>
        <location evidence="1">Nucleus</location>
    </subcellularLocation>
</comment>
<evidence type="ECO:0000256" key="11">
    <source>
        <dbReference type="ARBA" id="ARBA00022843"/>
    </source>
</evidence>
<dbReference type="GO" id="GO:0000781">
    <property type="term" value="C:chromosome, telomeric region"/>
    <property type="evidence" value="ECO:0007669"/>
    <property type="project" value="UniProtKB-SubCell"/>
</dbReference>
<protein>
    <recommendedName>
        <fullName evidence="5">RNA polymerase II degradation factor 1</fullName>
    </recommendedName>
</protein>
<evidence type="ECO:0000259" key="17">
    <source>
        <dbReference type="PROSITE" id="PS51140"/>
    </source>
</evidence>
<dbReference type="Proteomes" id="UP000780801">
    <property type="component" value="Unassembled WGS sequence"/>
</dbReference>
<keyword evidence="7" id="KW-0963">Cytoplasm</keyword>
<dbReference type="GO" id="GO:0005634">
    <property type="term" value="C:nucleus"/>
    <property type="evidence" value="ECO:0007669"/>
    <property type="project" value="UniProtKB-SubCell"/>
</dbReference>
<keyword evidence="12" id="KW-0779">Telomere</keyword>
<dbReference type="OrthoDB" id="5396806at2759"/>
<proteinExistence type="inferred from homology"/>
<evidence type="ECO:0000256" key="5">
    <source>
        <dbReference type="ARBA" id="ARBA00020536"/>
    </source>
</evidence>
<evidence type="ECO:0000256" key="1">
    <source>
        <dbReference type="ARBA" id="ARBA00004123"/>
    </source>
</evidence>
<dbReference type="GO" id="GO:0043130">
    <property type="term" value="F:ubiquitin binding"/>
    <property type="evidence" value="ECO:0007669"/>
    <property type="project" value="InterPro"/>
</dbReference>
<keyword evidence="8" id="KW-0597">Phosphoprotein</keyword>
<dbReference type="GO" id="GO:0006281">
    <property type="term" value="P:DNA repair"/>
    <property type="evidence" value="ECO:0007669"/>
    <property type="project" value="UniProtKB-KW"/>
</dbReference>